<feature type="transmembrane region" description="Helical" evidence="10">
    <location>
        <begin position="850"/>
        <end position="872"/>
    </location>
</feature>
<dbReference type="SUPFAM" id="SSF52540">
    <property type="entry name" value="P-loop containing nucleoside triphosphate hydrolases"/>
    <property type="match status" value="1"/>
</dbReference>
<evidence type="ECO:0000256" key="3">
    <source>
        <dbReference type="ARBA" id="ARBA00022475"/>
    </source>
</evidence>
<dbReference type="CDD" id="cd03255">
    <property type="entry name" value="ABC_MJ0796_LolCDE_FtsE"/>
    <property type="match status" value="1"/>
</dbReference>
<dbReference type="InterPro" id="IPR017911">
    <property type="entry name" value="MacB-like_ATP-bd"/>
</dbReference>
<gene>
    <name evidence="12" type="ORF">IAA22_06370</name>
</gene>
<evidence type="ECO:0000256" key="6">
    <source>
        <dbReference type="ARBA" id="ARBA00022840"/>
    </source>
</evidence>
<keyword evidence="2" id="KW-0813">Transport</keyword>
<comment type="subcellular location">
    <subcellularLocation>
        <location evidence="1">Cell inner membrane</location>
        <topology evidence="1">Multi-pass membrane protein</topology>
    </subcellularLocation>
</comment>
<feature type="transmembrane region" description="Helical" evidence="10">
    <location>
        <begin position="806"/>
        <end position="830"/>
    </location>
</feature>
<evidence type="ECO:0000256" key="5">
    <source>
        <dbReference type="ARBA" id="ARBA00022741"/>
    </source>
</evidence>
<evidence type="ECO:0000256" key="2">
    <source>
        <dbReference type="ARBA" id="ARBA00022448"/>
    </source>
</evidence>
<dbReference type="GO" id="GO:0016887">
    <property type="term" value="F:ATP hydrolysis activity"/>
    <property type="evidence" value="ECO:0007669"/>
    <property type="project" value="InterPro"/>
</dbReference>
<dbReference type="AlphaFoldDB" id="A0A9D2DKV2"/>
<dbReference type="InterPro" id="IPR027417">
    <property type="entry name" value="P-loop_NTPase"/>
</dbReference>
<keyword evidence="8 10" id="KW-0472">Membrane</keyword>
<reference evidence="12" key="1">
    <citation type="journal article" date="2021" name="PeerJ">
        <title>Extensive microbial diversity within the chicken gut microbiome revealed by metagenomics and culture.</title>
        <authorList>
            <person name="Gilroy R."/>
            <person name="Ravi A."/>
            <person name="Getino M."/>
            <person name="Pursley I."/>
            <person name="Horton D.L."/>
            <person name="Alikhan N.F."/>
            <person name="Baker D."/>
            <person name="Gharbi K."/>
            <person name="Hall N."/>
            <person name="Watson M."/>
            <person name="Adriaenssens E.M."/>
            <person name="Foster-Nyarko E."/>
            <person name="Jarju S."/>
            <person name="Secka A."/>
            <person name="Antonio M."/>
            <person name="Oren A."/>
            <person name="Chaudhuri R.R."/>
            <person name="La Ragione R."/>
            <person name="Hildebrand F."/>
            <person name="Pallen M.J."/>
        </authorList>
    </citation>
    <scope>NUCLEOTIDE SEQUENCE</scope>
    <source>
        <strain evidence="12">ChiHecolR3B27-1887</strain>
    </source>
</reference>
<keyword evidence="6 12" id="KW-0067">ATP-binding</keyword>
<evidence type="ECO:0000256" key="10">
    <source>
        <dbReference type="SAM" id="Phobius"/>
    </source>
</evidence>
<reference evidence="12" key="2">
    <citation type="submission" date="2021-04" db="EMBL/GenBank/DDBJ databases">
        <authorList>
            <person name="Gilroy R."/>
        </authorList>
    </citation>
    <scope>NUCLEOTIDE SEQUENCE</scope>
    <source>
        <strain evidence="12">ChiHecolR3B27-1887</strain>
    </source>
</reference>
<dbReference type="PANTHER" id="PTHR24220:SF659">
    <property type="entry name" value="TRANSPORTER, PUTATIVE-RELATED"/>
    <property type="match status" value="1"/>
</dbReference>
<dbReference type="EMBL" id="DXBZ01000122">
    <property type="protein sequence ID" value="HIZ18714.1"/>
    <property type="molecule type" value="Genomic_DNA"/>
</dbReference>
<organism evidence="12 13">
    <name type="scientific">Candidatus Olsenella stercoravium</name>
    <dbReference type="NCBI Taxonomy" id="2838713"/>
    <lineage>
        <taxon>Bacteria</taxon>
        <taxon>Bacillati</taxon>
        <taxon>Actinomycetota</taxon>
        <taxon>Coriobacteriia</taxon>
        <taxon>Coriobacteriales</taxon>
        <taxon>Atopobiaceae</taxon>
        <taxon>Olsenella</taxon>
    </lineage>
</organism>
<dbReference type="Gene3D" id="3.40.50.300">
    <property type="entry name" value="P-loop containing nucleotide triphosphate hydrolases"/>
    <property type="match status" value="1"/>
</dbReference>
<accession>A0A9D2DKV2</accession>
<dbReference type="InterPro" id="IPR003838">
    <property type="entry name" value="ABC3_permease_C"/>
</dbReference>
<dbReference type="GO" id="GO:0005886">
    <property type="term" value="C:plasma membrane"/>
    <property type="evidence" value="ECO:0007669"/>
    <property type="project" value="UniProtKB-SubCell"/>
</dbReference>
<keyword evidence="4 10" id="KW-0812">Transmembrane</keyword>
<comment type="caution">
    <text evidence="12">The sequence shown here is derived from an EMBL/GenBank/DDBJ whole genome shotgun (WGS) entry which is preliminary data.</text>
</comment>
<dbReference type="InterPro" id="IPR003593">
    <property type="entry name" value="AAA+_ATPase"/>
</dbReference>
<dbReference type="Pfam" id="PF00005">
    <property type="entry name" value="ABC_tran"/>
    <property type="match status" value="1"/>
</dbReference>
<protein>
    <submittedName>
        <fullName evidence="12">ABC transporter ATP-binding protein/permease</fullName>
    </submittedName>
</protein>
<evidence type="ECO:0000313" key="13">
    <source>
        <dbReference type="Proteomes" id="UP000824029"/>
    </source>
</evidence>
<proteinExistence type="inferred from homology"/>
<dbReference type="Pfam" id="PF02687">
    <property type="entry name" value="FtsX"/>
    <property type="match status" value="1"/>
</dbReference>
<comment type="similarity">
    <text evidence="9">Belongs to the ABC transporter superfamily. Macrolide exporter (TC 3.A.1.122) family.</text>
</comment>
<evidence type="ECO:0000256" key="4">
    <source>
        <dbReference type="ARBA" id="ARBA00022692"/>
    </source>
</evidence>
<evidence type="ECO:0000256" key="9">
    <source>
        <dbReference type="ARBA" id="ARBA00038388"/>
    </source>
</evidence>
<name>A0A9D2DKV2_9ACTN</name>
<dbReference type="GO" id="GO:0005524">
    <property type="term" value="F:ATP binding"/>
    <property type="evidence" value="ECO:0007669"/>
    <property type="project" value="UniProtKB-KW"/>
</dbReference>
<feature type="transmembrane region" description="Helical" evidence="10">
    <location>
        <begin position="759"/>
        <end position="785"/>
    </location>
</feature>
<evidence type="ECO:0000259" key="11">
    <source>
        <dbReference type="PROSITE" id="PS50893"/>
    </source>
</evidence>
<dbReference type="PROSITE" id="PS50893">
    <property type="entry name" value="ABC_TRANSPORTER_2"/>
    <property type="match status" value="1"/>
</dbReference>
<dbReference type="InterPro" id="IPR015854">
    <property type="entry name" value="ABC_transpr_LolD-like"/>
</dbReference>
<dbReference type="PANTHER" id="PTHR24220">
    <property type="entry name" value="IMPORT ATP-BINDING PROTEIN"/>
    <property type="match status" value="1"/>
</dbReference>
<dbReference type="PROSITE" id="PS00211">
    <property type="entry name" value="ABC_TRANSPORTER_1"/>
    <property type="match status" value="1"/>
</dbReference>
<evidence type="ECO:0000313" key="12">
    <source>
        <dbReference type="EMBL" id="HIZ18714.1"/>
    </source>
</evidence>
<evidence type="ECO:0000256" key="8">
    <source>
        <dbReference type="ARBA" id="ARBA00023136"/>
    </source>
</evidence>
<sequence>MATLVASHVSRSFGDGPERQVVLDDLTLELSSPALVAVLGESGCGKTTLLNILGGLDRDFEGSLLVDGRDTGSFSEGDWDRFRAREVGLVFQSPNLIGHLSVAENVRLAQSLAGVPAAAARDLRERALERCGIKELADKRPATLSGGQAQRASVARALAKDPAILLADEPTGSLDEGSGRAVMELLTGLARERLVIMVTHNERLARAYATEILRLEDGRIAREGPAAARGRASAPKSADAGASRREIARLALRHVQRRKGRSLVTGAAVALAALSTVLMVALGLSGHGFLERLALGLSLSHPLVVTSDPSLDLSVDGGTAPDGALVVSDAGARALETLADADGSGASLGGLYRYLTLSHPELAEGTLDIQRGYDLELNLYDSEGEQLLRAGSPVLGERLSRAGLVEPELRSQIESRLSSADLMRELVRNDATGETPYEVLAGRLPESADEVVVIVGQSAEMLDLVAAELGLMSTDELMEGLDDDAPGTVALPYDDILGTTYRLVPTSSYYYRDAPGGRWVDARTDEGSIRLPEVVDGGRQLTVVGVVRPQDRYADASFTGAIGFDASLVTALVQDAWESGIVRDQAAHPERDVFSGRSFEDGLSGDGVGADDLVALAEGLGLSQAKVETLASLTDEQAGAIAGRLGYAGDLEGAQPDDARLEELSSLSDDEFARLVERYAAADLSSSYAQNMAWLGGVDLDEPCELRIYADSAEQSELVRAAVSDYARLQGLGSGDLSCASDMQQLIDQSNATVATIDLVLVALSLILGSLSLFLVASTTSISALERTGEIAVLRALGATRGSVTALFLYENLVIGALAGLFGGLLAWSLAPLLDSYVTMFTNMGSLVSVEWWACLPAAVGCGALTALAGLVPARRAARRDPAGTVRDLTV</sequence>
<dbReference type="InterPro" id="IPR017871">
    <property type="entry name" value="ABC_transporter-like_CS"/>
</dbReference>
<feature type="transmembrane region" description="Helical" evidence="10">
    <location>
        <begin position="263"/>
        <end position="284"/>
    </location>
</feature>
<keyword evidence="5" id="KW-0547">Nucleotide-binding</keyword>
<evidence type="ECO:0000256" key="1">
    <source>
        <dbReference type="ARBA" id="ARBA00004429"/>
    </source>
</evidence>
<evidence type="ECO:0000256" key="7">
    <source>
        <dbReference type="ARBA" id="ARBA00022989"/>
    </source>
</evidence>
<keyword evidence="3" id="KW-1003">Cell membrane</keyword>
<dbReference type="Proteomes" id="UP000824029">
    <property type="component" value="Unassembled WGS sequence"/>
</dbReference>
<dbReference type="SMART" id="SM00382">
    <property type="entry name" value="AAA"/>
    <property type="match status" value="1"/>
</dbReference>
<feature type="domain" description="ABC transporter" evidence="11">
    <location>
        <begin position="4"/>
        <end position="242"/>
    </location>
</feature>
<dbReference type="GO" id="GO:0022857">
    <property type="term" value="F:transmembrane transporter activity"/>
    <property type="evidence" value="ECO:0007669"/>
    <property type="project" value="TreeGrafter"/>
</dbReference>
<dbReference type="InterPro" id="IPR003439">
    <property type="entry name" value="ABC_transporter-like_ATP-bd"/>
</dbReference>
<keyword evidence="7 10" id="KW-1133">Transmembrane helix</keyword>